<feature type="transmembrane region" description="Helical" evidence="1">
    <location>
        <begin position="239"/>
        <end position="257"/>
    </location>
</feature>
<feature type="transmembrane region" description="Helical" evidence="1">
    <location>
        <begin position="142"/>
        <end position="160"/>
    </location>
</feature>
<protein>
    <submittedName>
        <fullName evidence="3">Diguanylate cyclase</fullName>
    </submittedName>
</protein>
<evidence type="ECO:0000313" key="4">
    <source>
        <dbReference type="Proteomes" id="UP000076512"/>
    </source>
</evidence>
<dbReference type="InterPro" id="IPR043128">
    <property type="entry name" value="Rev_trsase/Diguanyl_cyclase"/>
</dbReference>
<dbReference type="AlphaFoldDB" id="A0A164ISM7"/>
<evidence type="ECO:0000256" key="1">
    <source>
        <dbReference type="SAM" id="Phobius"/>
    </source>
</evidence>
<feature type="transmembrane region" description="Helical" evidence="1">
    <location>
        <begin position="278"/>
        <end position="302"/>
    </location>
</feature>
<dbReference type="NCBIfam" id="TIGR00254">
    <property type="entry name" value="GGDEF"/>
    <property type="match status" value="1"/>
</dbReference>
<comment type="caution">
    <text evidence="3">The sequence shown here is derived from an EMBL/GenBank/DDBJ whole genome shotgun (WGS) entry which is preliminary data.</text>
</comment>
<feature type="transmembrane region" description="Helical" evidence="1">
    <location>
        <begin position="207"/>
        <end position="227"/>
    </location>
</feature>
<proteinExistence type="predicted"/>
<dbReference type="STRING" id="455432.AWN90_07560"/>
<organism evidence="3 4">
    <name type="scientific">Nocardia terpenica</name>
    <dbReference type="NCBI Taxonomy" id="455432"/>
    <lineage>
        <taxon>Bacteria</taxon>
        <taxon>Bacillati</taxon>
        <taxon>Actinomycetota</taxon>
        <taxon>Actinomycetes</taxon>
        <taxon>Mycobacteriales</taxon>
        <taxon>Nocardiaceae</taxon>
        <taxon>Nocardia</taxon>
    </lineage>
</organism>
<dbReference type="InterPro" id="IPR000160">
    <property type="entry name" value="GGDEF_dom"/>
</dbReference>
<dbReference type="Gene3D" id="3.30.70.270">
    <property type="match status" value="1"/>
</dbReference>
<name>A0A164ISM7_9NOCA</name>
<keyword evidence="1" id="KW-0472">Membrane</keyword>
<feature type="transmembrane region" description="Helical" evidence="1">
    <location>
        <begin position="40"/>
        <end position="58"/>
    </location>
</feature>
<keyword evidence="1" id="KW-1133">Transmembrane helix</keyword>
<dbReference type="Pfam" id="PF00990">
    <property type="entry name" value="GGDEF"/>
    <property type="match status" value="1"/>
</dbReference>
<dbReference type="OrthoDB" id="23692at2"/>
<dbReference type="Proteomes" id="UP000076512">
    <property type="component" value="Unassembled WGS sequence"/>
</dbReference>
<gene>
    <name evidence="3" type="ORF">AWN90_07560</name>
</gene>
<keyword evidence="4" id="KW-1185">Reference proteome</keyword>
<dbReference type="SMART" id="SM00267">
    <property type="entry name" value="GGDEF"/>
    <property type="match status" value="1"/>
</dbReference>
<dbReference type="PROSITE" id="PS50887">
    <property type="entry name" value="GGDEF"/>
    <property type="match status" value="1"/>
</dbReference>
<dbReference type="InterPro" id="IPR029787">
    <property type="entry name" value="Nucleotide_cyclase"/>
</dbReference>
<feature type="transmembrane region" description="Helical" evidence="1">
    <location>
        <begin position="104"/>
        <end position="121"/>
    </location>
</feature>
<dbReference type="EMBL" id="LWGR01000019">
    <property type="protein sequence ID" value="KZM69713.1"/>
    <property type="molecule type" value="Genomic_DNA"/>
</dbReference>
<dbReference type="SUPFAM" id="SSF55073">
    <property type="entry name" value="Nucleotide cyclase"/>
    <property type="match status" value="1"/>
</dbReference>
<evidence type="ECO:0000313" key="3">
    <source>
        <dbReference type="EMBL" id="KZM69713.1"/>
    </source>
</evidence>
<accession>A0A164ISM7</accession>
<sequence>MSQRAFGAVTAGAAASLLAEVGIASSGLLGWSGSIALNKGWELVAAVVAMLAWLWSAVRSSGPWRQWRWWMTAAATCFVVGLAAWSWGQVIIGIPLPTETLGPAGYLLTAVLALLAVTVRTSVTGAEHDAPLQVRQHRTVRVLDVTIIFCSIVLFGWVTLGRELSMSWTASGPIVALLVAHPLVYLLLVGAIVMLARLRPGGRGLPVLFIALAATAYVVSSTLFAHFVDAGGTRIPPALEAGFMACPVLFFLAALAPDNPTPVPHTDKRRSAVDLAHLVVPYLPLIATGVFLAAELAAGVTLSPSQEALSLALLGLVIGRQVATLAENDHLLRELKHQALHDPLTGLANRTLFLYHLHRLVAPHNGTRSPVVVAFCDVDDFKNVNDRFGHTTGDLILQGVAERLRHCARNDGVVARLGGDEFAVALWKCHGDNDIGQRLRAALGQPYIVDGRPLAVSTSVGVTHLAEGEQITDIDQLLRLADTAMYRAKRLKNTPTHTAEHHKEHV</sequence>
<dbReference type="PANTHER" id="PTHR46663:SF2">
    <property type="entry name" value="GGDEF DOMAIN-CONTAINING PROTEIN"/>
    <property type="match status" value="1"/>
</dbReference>
<dbReference type="CDD" id="cd01949">
    <property type="entry name" value="GGDEF"/>
    <property type="match status" value="1"/>
</dbReference>
<dbReference type="InterPro" id="IPR052163">
    <property type="entry name" value="DGC-Regulatory_Protein"/>
</dbReference>
<keyword evidence="1" id="KW-0812">Transmembrane</keyword>
<evidence type="ECO:0000259" key="2">
    <source>
        <dbReference type="PROSITE" id="PS50887"/>
    </source>
</evidence>
<dbReference type="PANTHER" id="PTHR46663">
    <property type="entry name" value="DIGUANYLATE CYCLASE DGCT-RELATED"/>
    <property type="match status" value="1"/>
</dbReference>
<feature type="domain" description="GGDEF" evidence="2">
    <location>
        <begin position="369"/>
        <end position="500"/>
    </location>
</feature>
<feature type="transmembrane region" description="Helical" evidence="1">
    <location>
        <begin position="172"/>
        <end position="195"/>
    </location>
</feature>
<reference evidence="3 4" key="1">
    <citation type="submission" date="2016-04" db="EMBL/GenBank/DDBJ databases">
        <authorList>
            <person name="Evans L.H."/>
            <person name="Alamgir A."/>
            <person name="Owens N."/>
            <person name="Weber N.D."/>
            <person name="Virtaneva K."/>
            <person name="Barbian K."/>
            <person name="Babar A."/>
            <person name="Rosenke K."/>
        </authorList>
    </citation>
    <scope>NUCLEOTIDE SEQUENCE [LARGE SCALE GENOMIC DNA]</scope>
    <source>
        <strain evidence="3 4">IFM 0406</strain>
    </source>
</reference>
<feature type="transmembrane region" description="Helical" evidence="1">
    <location>
        <begin position="70"/>
        <end position="92"/>
    </location>
</feature>